<name>A0A210Q245_MIZYE</name>
<reference evidence="2 3" key="1">
    <citation type="journal article" date="2017" name="Nat. Ecol. Evol.">
        <title>Scallop genome provides insights into evolution of bilaterian karyotype and development.</title>
        <authorList>
            <person name="Wang S."/>
            <person name="Zhang J."/>
            <person name="Jiao W."/>
            <person name="Li J."/>
            <person name="Xun X."/>
            <person name="Sun Y."/>
            <person name="Guo X."/>
            <person name="Huan P."/>
            <person name="Dong B."/>
            <person name="Zhang L."/>
            <person name="Hu X."/>
            <person name="Sun X."/>
            <person name="Wang J."/>
            <person name="Zhao C."/>
            <person name="Wang Y."/>
            <person name="Wang D."/>
            <person name="Huang X."/>
            <person name="Wang R."/>
            <person name="Lv J."/>
            <person name="Li Y."/>
            <person name="Zhang Z."/>
            <person name="Liu B."/>
            <person name="Lu W."/>
            <person name="Hui Y."/>
            <person name="Liang J."/>
            <person name="Zhou Z."/>
            <person name="Hou R."/>
            <person name="Li X."/>
            <person name="Liu Y."/>
            <person name="Li H."/>
            <person name="Ning X."/>
            <person name="Lin Y."/>
            <person name="Zhao L."/>
            <person name="Xing Q."/>
            <person name="Dou J."/>
            <person name="Li Y."/>
            <person name="Mao J."/>
            <person name="Guo H."/>
            <person name="Dou H."/>
            <person name="Li T."/>
            <person name="Mu C."/>
            <person name="Jiang W."/>
            <person name="Fu Q."/>
            <person name="Fu X."/>
            <person name="Miao Y."/>
            <person name="Liu J."/>
            <person name="Yu Q."/>
            <person name="Li R."/>
            <person name="Liao H."/>
            <person name="Li X."/>
            <person name="Kong Y."/>
            <person name="Jiang Z."/>
            <person name="Chourrout D."/>
            <person name="Li R."/>
            <person name="Bao Z."/>
        </authorList>
    </citation>
    <scope>NUCLEOTIDE SEQUENCE [LARGE SCALE GENOMIC DNA]</scope>
    <source>
        <strain evidence="2 3">PY_sf001</strain>
    </source>
</reference>
<gene>
    <name evidence="2" type="ORF">KP79_PYT10893</name>
</gene>
<accession>A0A210Q245</accession>
<sequence>MSARMLLLLTFVGCCMAALLDEQDVDTRTVDSLLTYLDHEMTSDLSDDEFMHYIVTNATISNETYHVIEESAG</sequence>
<organism evidence="2 3">
    <name type="scientific">Mizuhopecten yessoensis</name>
    <name type="common">Japanese scallop</name>
    <name type="synonym">Patinopecten yessoensis</name>
    <dbReference type="NCBI Taxonomy" id="6573"/>
    <lineage>
        <taxon>Eukaryota</taxon>
        <taxon>Metazoa</taxon>
        <taxon>Spiralia</taxon>
        <taxon>Lophotrochozoa</taxon>
        <taxon>Mollusca</taxon>
        <taxon>Bivalvia</taxon>
        <taxon>Autobranchia</taxon>
        <taxon>Pteriomorphia</taxon>
        <taxon>Pectinida</taxon>
        <taxon>Pectinoidea</taxon>
        <taxon>Pectinidae</taxon>
        <taxon>Mizuhopecten</taxon>
    </lineage>
</organism>
<keyword evidence="3" id="KW-1185">Reference proteome</keyword>
<protein>
    <submittedName>
        <fullName evidence="2">Uncharacterized protein</fullName>
    </submittedName>
</protein>
<proteinExistence type="predicted"/>
<feature type="chain" id="PRO_5012849295" evidence="1">
    <location>
        <begin position="18"/>
        <end position="73"/>
    </location>
</feature>
<evidence type="ECO:0000256" key="1">
    <source>
        <dbReference type="SAM" id="SignalP"/>
    </source>
</evidence>
<keyword evidence="1" id="KW-0732">Signal</keyword>
<feature type="signal peptide" evidence="1">
    <location>
        <begin position="1"/>
        <end position="17"/>
    </location>
</feature>
<dbReference type="Proteomes" id="UP000242188">
    <property type="component" value="Unassembled WGS sequence"/>
</dbReference>
<dbReference type="EMBL" id="NEDP02005221">
    <property type="protein sequence ID" value="OWF42801.1"/>
    <property type="molecule type" value="Genomic_DNA"/>
</dbReference>
<dbReference type="AlphaFoldDB" id="A0A210Q245"/>
<evidence type="ECO:0000313" key="3">
    <source>
        <dbReference type="Proteomes" id="UP000242188"/>
    </source>
</evidence>
<comment type="caution">
    <text evidence="2">The sequence shown here is derived from an EMBL/GenBank/DDBJ whole genome shotgun (WGS) entry which is preliminary data.</text>
</comment>
<evidence type="ECO:0000313" key="2">
    <source>
        <dbReference type="EMBL" id="OWF42801.1"/>
    </source>
</evidence>